<evidence type="ECO:0000313" key="4">
    <source>
        <dbReference type="Proteomes" id="UP000287651"/>
    </source>
</evidence>
<dbReference type="EMBL" id="AMZH03000863">
    <property type="protein sequence ID" value="RRT81634.1"/>
    <property type="molecule type" value="Genomic_DNA"/>
</dbReference>
<gene>
    <name evidence="3" type="ORF">B296_00015769</name>
</gene>
<dbReference type="GO" id="GO:0009102">
    <property type="term" value="P:biotin biosynthetic process"/>
    <property type="evidence" value="ECO:0007669"/>
    <property type="project" value="TreeGrafter"/>
</dbReference>
<evidence type="ECO:0000256" key="1">
    <source>
        <dbReference type="ARBA" id="ARBA00022576"/>
    </source>
</evidence>
<dbReference type="PANTHER" id="PTHR42684">
    <property type="entry name" value="ADENOSYLMETHIONINE-8-AMINO-7-OXONONANOATE AMINOTRANSFERASE"/>
    <property type="match status" value="1"/>
</dbReference>
<proteinExistence type="predicted"/>
<dbReference type="GO" id="GO:0004015">
    <property type="term" value="F:adenosylmethionine-8-amino-7-oxononanoate transaminase activity"/>
    <property type="evidence" value="ECO:0007669"/>
    <property type="project" value="TreeGrafter"/>
</dbReference>
<dbReference type="Proteomes" id="UP000287651">
    <property type="component" value="Unassembled WGS sequence"/>
</dbReference>
<evidence type="ECO:0000313" key="3">
    <source>
        <dbReference type="EMBL" id="RRT81634.1"/>
    </source>
</evidence>
<evidence type="ECO:0000256" key="2">
    <source>
        <dbReference type="ARBA" id="ARBA00022679"/>
    </source>
</evidence>
<dbReference type="InterPro" id="IPR015421">
    <property type="entry name" value="PyrdxlP-dep_Trfase_major"/>
</dbReference>
<dbReference type="Gene3D" id="3.40.640.10">
    <property type="entry name" value="Type I PLP-dependent aspartate aminotransferase-like (Major domain)"/>
    <property type="match status" value="1"/>
</dbReference>
<sequence>MQVLALSGSYHGDTLGAMEAQSPSSYTSFIQQPWYQILAMYSGRGLFLDPPECFISNEIWNLSLPDCLQSNHLKPEDTRFSSCAELFCPSRDTSAVAENYANYISKQLSDFAASSHSILVGALIIEPGKCSLSFVLRDFVSSENLVRR</sequence>
<keyword evidence="2" id="KW-0808">Transferase</keyword>
<dbReference type="AlphaFoldDB" id="A0A427AZC9"/>
<protein>
    <submittedName>
        <fullName evidence="3">Uncharacterized protein</fullName>
    </submittedName>
</protein>
<comment type="caution">
    <text evidence="3">The sequence shown here is derived from an EMBL/GenBank/DDBJ whole genome shotgun (WGS) entry which is preliminary data.</text>
</comment>
<dbReference type="GO" id="GO:0004141">
    <property type="term" value="F:dethiobiotin synthase activity"/>
    <property type="evidence" value="ECO:0007669"/>
    <property type="project" value="TreeGrafter"/>
</dbReference>
<dbReference type="PANTHER" id="PTHR42684:SF3">
    <property type="entry name" value="ADENOSYLMETHIONINE-8-AMINO-7-OXONONANOATE AMINOTRANSFERASE"/>
    <property type="match status" value="1"/>
</dbReference>
<accession>A0A427AZC9</accession>
<keyword evidence="1" id="KW-0032">Aminotransferase</keyword>
<reference evidence="3 4" key="1">
    <citation type="journal article" date="2014" name="Agronomy (Basel)">
        <title>A Draft Genome Sequence for Ensete ventricosum, the Drought-Tolerant Tree Against Hunger.</title>
        <authorList>
            <person name="Harrison J."/>
            <person name="Moore K.A."/>
            <person name="Paszkiewicz K."/>
            <person name="Jones T."/>
            <person name="Grant M."/>
            <person name="Ambacheew D."/>
            <person name="Muzemil S."/>
            <person name="Studholme D.J."/>
        </authorList>
    </citation>
    <scope>NUCLEOTIDE SEQUENCE [LARGE SCALE GENOMIC DNA]</scope>
</reference>
<organism evidence="3 4">
    <name type="scientific">Ensete ventricosum</name>
    <name type="common">Abyssinian banana</name>
    <name type="synonym">Musa ensete</name>
    <dbReference type="NCBI Taxonomy" id="4639"/>
    <lineage>
        <taxon>Eukaryota</taxon>
        <taxon>Viridiplantae</taxon>
        <taxon>Streptophyta</taxon>
        <taxon>Embryophyta</taxon>
        <taxon>Tracheophyta</taxon>
        <taxon>Spermatophyta</taxon>
        <taxon>Magnoliopsida</taxon>
        <taxon>Liliopsida</taxon>
        <taxon>Zingiberales</taxon>
        <taxon>Musaceae</taxon>
        <taxon>Ensete</taxon>
    </lineage>
</organism>
<name>A0A427AZC9_ENSVE</name>
<dbReference type="GO" id="GO:0005739">
    <property type="term" value="C:mitochondrion"/>
    <property type="evidence" value="ECO:0007669"/>
    <property type="project" value="TreeGrafter"/>
</dbReference>